<proteinExistence type="predicted"/>
<keyword evidence="2" id="KW-1185">Reference proteome</keyword>
<evidence type="ECO:0000313" key="2">
    <source>
        <dbReference type="Proteomes" id="UP000642070"/>
    </source>
</evidence>
<reference evidence="1" key="2">
    <citation type="submission" date="2020-09" db="EMBL/GenBank/DDBJ databases">
        <authorList>
            <person name="Sun Q."/>
            <person name="Ohkuma M."/>
        </authorList>
    </citation>
    <scope>NUCLEOTIDE SEQUENCE</scope>
    <source>
        <strain evidence="1">JCM 19831</strain>
    </source>
</reference>
<comment type="caution">
    <text evidence="1">The sequence shown here is derived from an EMBL/GenBank/DDBJ whole genome shotgun (WGS) entry which is preliminary data.</text>
</comment>
<accession>A0A917WSM6</accession>
<protein>
    <submittedName>
        <fullName evidence="1">Uncharacterized protein</fullName>
    </submittedName>
</protein>
<evidence type="ECO:0000313" key="1">
    <source>
        <dbReference type="EMBL" id="GGM25475.1"/>
    </source>
</evidence>
<gene>
    <name evidence="1" type="ORF">GCM10007977_028290</name>
</gene>
<dbReference type="EMBL" id="BMPI01000011">
    <property type="protein sequence ID" value="GGM25475.1"/>
    <property type="molecule type" value="Genomic_DNA"/>
</dbReference>
<dbReference type="AlphaFoldDB" id="A0A917WSM6"/>
<reference evidence="1" key="1">
    <citation type="journal article" date="2014" name="Int. J. Syst. Evol. Microbiol.">
        <title>Complete genome sequence of Corynebacterium casei LMG S-19264T (=DSM 44701T), isolated from a smear-ripened cheese.</title>
        <authorList>
            <consortium name="US DOE Joint Genome Institute (JGI-PGF)"/>
            <person name="Walter F."/>
            <person name="Albersmeier A."/>
            <person name="Kalinowski J."/>
            <person name="Ruckert C."/>
        </authorList>
    </citation>
    <scope>NUCLEOTIDE SEQUENCE</scope>
    <source>
        <strain evidence="1">JCM 19831</strain>
    </source>
</reference>
<sequence length="320" mass="34540">MARTASAAAEVRRSFAKSAPPVMGSHFTLGTVPTVVMIDGAVERQLLALEPRACDFRVFDVADPVAAWAVLPGLPVERLLLAGTAAGPALLPLLRSALGYDPAVQELLGFLRQRFLPDGAVPPVPARVAPAVRSFALGAPGDPVAPGLFPGRVTKLARLALAAQGGYPAEAVRAAAEHAYDGGRPYHAHDALACALVHPGVDGVALAARHEGSSRGWKSRRKTARVLAWARRESYLPPPVTCECRHERFRPPRERWEAFRLTGAWSRARPLLELVEELAWGQAVHRCVRCGRYWREDVLSSGHADLSYGYPLDAWTPTAP</sequence>
<name>A0A917WSM6_9ACTN</name>
<dbReference type="Proteomes" id="UP000642070">
    <property type="component" value="Unassembled WGS sequence"/>
</dbReference>
<organism evidence="1 2">
    <name type="scientific">Dactylosporangium sucinum</name>
    <dbReference type="NCBI Taxonomy" id="1424081"/>
    <lineage>
        <taxon>Bacteria</taxon>
        <taxon>Bacillati</taxon>
        <taxon>Actinomycetota</taxon>
        <taxon>Actinomycetes</taxon>
        <taxon>Micromonosporales</taxon>
        <taxon>Micromonosporaceae</taxon>
        <taxon>Dactylosporangium</taxon>
    </lineage>
</organism>